<feature type="transmembrane region" description="Helical" evidence="9">
    <location>
        <begin position="132"/>
        <end position="154"/>
    </location>
</feature>
<dbReference type="InterPro" id="IPR035906">
    <property type="entry name" value="MetI-like_sf"/>
</dbReference>
<dbReference type="GO" id="GO:0010438">
    <property type="term" value="P:cellular response to sulfur starvation"/>
    <property type="evidence" value="ECO:0007669"/>
    <property type="project" value="TreeGrafter"/>
</dbReference>
<evidence type="ECO:0000256" key="4">
    <source>
        <dbReference type="ARBA" id="ARBA00022475"/>
    </source>
</evidence>
<name>A0A9W6JLI5_9HYPH</name>
<dbReference type="CDD" id="cd06261">
    <property type="entry name" value="TM_PBP2"/>
    <property type="match status" value="1"/>
</dbReference>
<comment type="similarity">
    <text evidence="2 9">Belongs to the binding-protein-dependent transport system permease family.</text>
</comment>
<sequence>MRPRDRDAAYWLVALASPAALVLLWDALSRFGLVDPLLLPPPGAIAAALRDVIVDGYAGVGVLTHMGVSLYRVAAAFLAAVVVGVTIGLMRGVHSKVDAAFLIPFEVVRPIPPLAFISLFILWFGIGEVSKILIIFYSAMLIVALNAQAGVAACPQDKIRAARSLGASRWQAFWRVILPAALPQTMVGLRVALATALSILVAAELLGGDRGLGFVISDASTFFKTNDVFVGIILIGAIGFLADRGLAWLGRRYVHWEGRS</sequence>
<dbReference type="PROSITE" id="PS50928">
    <property type="entry name" value="ABC_TM1"/>
    <property type="match status" value="1"/>
</dbReference>
<keyword evidence="6 9" id="KW-1133">Transmembrane helix</keyword>
<evidence type="ECO:0000313" key="11">
    <source>
        <dbReference type="EMBL" id="GLK77708.1"/>
    </source>
</evidence>
<keyword evidence="3 9" id="KW-0813">Transport</keyword>
<dbReference type="Gene3D" id="1.10.3720.10">
    <property type="entry name" value="MetI-like"/>
    <property type="match status" value="1"/>
</dbReference>
<evidence type="ECO:0000256" key="1">
    <source>
        <dbReference type="ARBA" id="ARBA00004651"/>
    </source>
</evidence>
<dbReference type="GO" id="GO:0005886">
    <property type="term" value="C:plasma membrane"/>
    <property type="evidence" value="ECO:0007669"/>
    <property type="project" value="UniProtKB-SubCell"/>
</dbReference>
<keyword evidence="7 9" id="KW-0472">Membrane</keyword>
<evidence type="ECO:0000256" key="9">
    <source>
        <dbReference type="RuleBase" id="RU363032"/>
    </source>
</evidence>
<dbReference type="EMBL" id="BSFK01000016">
    <property type="protein sequence ID" value="GLK77708.1"/>
    <property type="molecule type" value="Genomic_DNA"/>
</dbReference>
<dbReference type="RefSeq" id="WP_271205545.1">
    <property type="nucleotide sequence ID" value="NZ_BSFK01000016.1"/>
</dbReference>
<evidence type="ECO:0000256" key="8">
    <source>
        <dbReference type="ARBA" id="ARBA00056719"/>
    </source>
</evidence>
<accession>A0A9W6JLI5</accession>
<evidence type="ECO:0000256" key="6">
    <source>
        <dbReference type="ARBA" id="ARBA00022989"/>
    </source>
</evidence>
<feature type="transmembrane region" description="Helical" evidence="9">
    <location>
        <begin position="101"/>
        <end position="126"/>
    </location>
</feature>
<feature type="domain" description="ABC transmembrane type-1" evidence="10">
    <location>
        <begin position="66"/>
        <end position="247"/>
    </location>
</feature>
<feature type="transmembrane region" description="Helical" evidence="9">
    <location>
        <begin position="9"/>
        <end position="28"/>
    </location>
</feature>
<organism evidence="11 12">
    <name type="scientific">Methylopila jiangsuensis</name>
    <dbReference type="NCBI Taxonomy" id="586230"/>
    <lineage>
        <taxon>Bacteria</taxon>
        <taxon>Pseudomonadati</taxon>
        <taxon>Pseudomonadota</taxon>
        <taxon>Alphaproteobacteria</taxon>
        <taxon>Hyphomicrobiales</taxon>
        <taxon>Methylopilaceae</taxon>
        <taxon>Methylopila</taxon>
    </lineage>
</organism>
<comment type="caution">
    <text evidence="11">The sequence shown here is derived from an EMBL/GenBank/DDBJ whole genome shotgun (WGS) entry which is preliminary data.</text>
</comment>
<dbReference type="Proteomes" id="UP001143364">
    <property type="component" value="Unassembled WGS sequence"/>
</dbReference>
<protein>
    <submittedName>
        <fullName evidence="11">Taurine ABC transporter permease</fullName>
    </submittedName>
</protein>
<evidence type="ECO:0000259" key="10">
    <source>
        <dbReference type="PROSITE" id="PS50928"/>
    </source>
</evidence>
<dbReference type="GO" id="GO:0042918">
    <property type="term" value="P:alkanesulfonate transmembrane transport"/>
    <property type="evidence" value="ECO:0007669"/>
    <property type="project" value="UniProtKB-ARBA"/>
</dbReference>
<reference evidence="11" key="2">
    <citation type="submission" date="2023-01" db="EMBL/GenBank/DDBJ databases">
        <authorList>
            <person name="Sun Q."/>
            <person name="Evtushenko L."/>
        </authorList>
    </citation>
    <scope>NUCLEOTIDE SEQUENCE</scope>
    <source>
        <strain evidence="11">VKM B-2555</strain>
    </source>
</reference>
<dbReference type="AlphaFoldDB" id="A0A9W6JLI5"/>
<dbReference type="Pfam" id="PF00528">
    <property type="entry name" value="BPD_transp_1"/>
    <property type="match status" value="1"/>
</dbReference>
<evidence type="ECO:0000256" key="7">
    <source>
        <dbReference type="ARBA" id="ARBA00023136"/>
    </source>
</evidence>
<comment type="subcellular location">
    <subcellularLocation>
        <location evidence="1 9">Cell membrane</location>
        <topology evidence="1 9">Multi-pass membrane protein</topology>
    </subcellularLocation>
</comment>
<feature type="transmembrane region" description="Helical" evidence="9">
    <location>
        <begin position="228"/>
        <end position="249"/>
    </location>
</feature>
<dbReference type="InterPro" id="IPR000515">
    <property type="entry name" value="MetI-like"/>
</dbReference>
<feature type="transmembrane region" description="Helical" evidence="9">
    <location>
        <begin position="70"/>
        <end position="89"/>
    </location>
</feature>
<keyword evidence="12" id="KW-1185">Reference proteome</keyword>
<dbReference type="PANTHER" id="PTHR30151">
    <property type="entry name" value="ALKANE SULFONATE ABC TRANSPORTER-RELATED, MEMBRANE SUBUNIT"/>
    <property type="match status" value="1"/>
</dbReference>
<proteinExistence type="inferred from homology"/>
<evidence type="ECO:0000313" key="12">
    <source>
        <dbReference type="Proteomes" id="UP001143364"/>
    </source>
</evidence>
<keyword evidence="5 9" id="KW-0812">Transmembrane</keyword>
<dbReference type="FunFam" id="1.10.3720.10:FF:000003">
    <property type="entry name" value="Aliphatic sulfonate ABC transporter permease"/>
    <property type="match status" value="1"/>
</dbReference>
<dbReference type="SUPFAM" id="SSF161098">
    <property type="entry name" value="MetI-like"/>
    <property type="match status" value="1"/>
</dbReference>
<dbReference type="PANTHER" id="PTHR30151:SF25">
    <property type="entry name" value="TAURINE TRANSPORT SYSTEM PERMEASE PROTEIN TAUC"/>
    <property type="match status" value="1"/>
</dbReference>
<evidence type="ECO:0000256" key="5">
    <source>
        <dbReference type="ARBA" id="ARBA00022692"/>
    </source>
</evidence>
<keyword evidence="4" id="KW-1003">Cell membrane</keyword>
<evidence type="ECO:0000256" key="3">
    <source>
        <dbReference type="ARBA" id="ARBA00022448"/>
    </source>
</evidence>
<evidence type="ECO:0000256" key="2">
    <source>
        <dbReference type="ARBA" id="ARBA00009306"/>
    </source>
</evidence>
<feature type="transmembrane region" description="Helical" evidence="9">
    <location>
        <begin position="187"/>
        <end position="208"/>
    </location>
</feature>
<comment type="function">
    <text evidence="8">Probably part of an ABC transporter complex. Probably responsible for the translocation of the substrate across the membrane.</text>
</comment>
<gene>
    <name evidence="11" type="ORF">GCM10008171_29620</name>
</gene>
<reference evidence="11" key="1">
    <citation type="journal article" date="2014" name="Int. J. Syst. Evol. Microbiol.">
        <title>Complete genome sequence of Corynebacterium casei LMG S-19264T (=DSM 44701T), isolated from a smear-ripened cheese.</title>
        <authorList>
            <consortium name="US DOE Joint Genome Institute (JGI-PGF)"/>
            <person name="Walter F."/>
            <person name="Albersmeier A."/>
            <person name="Kalinowski J."/>
            <person name="Ruckert C."/>
        </authorList>
    </citation>
    <scope>NUCLEOTIDE SEQUENCE</scope>
    <source>
        <strain evidence="11">VKM B-2555</strain>
    </source>
</reference>